<gene>
    <name evidence="1" type="ORF">I2H31_01655</name>
</gene>
<protein>
    <submittedName>
        <fullName evidence="1">Uncharacterized protein</fullName>
    </submittedName>
</protein>
<reference evidence="1 2" key="1">
    <citation type="submission" date="2020-11" db="EMBL/GenBank/DDBJ databases">
        <authorList>
            <person name="Kim M.K."/>
        </authorList>
    </citation>
    <scope>NUCLEOTIDE SEQUENCE [LARGE SCALE GENOMIC DNA]</scope>
    <source>
        <strain evidence="1 2">BT662</strain>
    </source>
</reference>
<evidence type="ECO:0000313" key="2">
    <source>
        <dbReference type="Proteomes" id="UP000618931"/>
    </source>
</evidence>
<proteinExistence type="predicted"/>
<keyword evidence="2" id="KW-1185">Reference proteome</keyword>
<accession>A0ABS0HYM3</accession>
<organism evidence="1 2">
    <name type="scientific">Hymenobacter ruricola</name>
    <dbReference type="NCBI Taxonomy" id="2791023"/>
    <lineage>
        <taxon>Bacteria</taxon>
        <taxon>Pseudomonadati</taxon>
        <taxon>Bacteroidota</taxon>
        <taxon>Cytophagia</taxon>
        <taxon>Cytophagales</taxon>
        <taxon>Hymenobacteraceae</taxon>
        <taxon>Hymenobacter</taxon>
    </lineage>
</organism>
<name>A0ABS0HYM3_9BACT</name>
<dbReference type="RefSeq" id="WP_196291261.1">
    <property type="nucleotide sequence ID" value="NZ_JADQDM010000001.1"/>
</dbReference>
<comment type="caution">
    <text evidence="1">The sequence shown here is derived from an EMBL/GenBank/DDBJ whole genome shotgun (WGS) entry which is preliminary data.</text>
</comment>
<sequence>MTIAPPLPVTLTLRPAVAHYTATSRWEAYAAGDFQATTITKALRLQVHSLAEGLSVILETGPPSLRTSTDPEPLAELAQRLAALYARLELLLTPAGEVAALLNYDALRQAGEQVLAGLRATTAPDDRVTTTLLDFTERQLASPAALLHSLQFDYLYQTLFPGLCRQPLGSPRPPRRFAGFFDKTPLWFAEQVTMEPAVGTEPVGVRVHGPLDPQRTDLAAVQNHLANALQLAAAGQAGQVGPLPTPHFCYEATYGMEVGTGLPEHAELTVYARAGQLLNKEYHLTLARI</sequence>
<evidence type="ECO:0000313" key="1">
    <source>
        <dbReference type="EMBL" id="MBF9219795.1"/>
    </source>
</evidence>
<dbReference type="Proteomes" id="UP000618931">
    <property type="component" value="Unassembled WGS sequence"/>
</dbReference>
<dbReference type="EMBL" id="JADQDM010000001">
    <property type="protein sequence ID" value="MBF9219795.1"/>
    <property type="molecule type" value="Genomic_DNA"/>
</dbReference>